<evidence type="ECO:0000313" key="2">
    <source>
        <dbReference type="EMBL" id="KAF1763429.1"/>
    </source>
</evidence>
<dbReference type="CTD" id="78775274"/>
<feature type="compositionally biased region" description="Basic and acidic residues" evidence="1">
    <location>
        <begin position="99"/>
        <end position="112"/>
    </location>
</feature>
<protein>
    <submittedName>
        <fullName evidence="2">Uncharacterized protein</fullName>
    </submittedName>
</protein>
<dbReference type="EMBL" id="WUAV01000003">
    <property type="protein sequence ID" value="KAF1763429.1"/>
    <property type="molecule type" value="Genomic_DNA"/>
</dbReference>
<dbReference type="Proteomes" id="UP000483820">
    <property type="component" value="Chromosome III"/>
</dbReference>
<feature type="region of interest" description="Disordered" evidence="1">
    <location>
        <begin position="63"/>
        <end position="130"/>
    </location>
</feature>
<evidence type="ECO:0000256" key="1">
    <source>
        <dbReference type="SAM" id="MobiDB-lite"/>
    </source>
</evidence>
<feature type="compositionally biased region" description="Acidic residues" evidence="1">
    <location>
        <begin position="69"/>
        <end position="80"/>
    </location>
</feature>
<feature type="compositionally biased region" description="Acidic residues" evidence="1">
    <location>
        <begin position="117"/>
        <end position="130"/>
    </location>
</feature>
<dbReference type="GeneID" id="78775274"/>
<comment type="caution">
    <text evidence="2">The sequence shown here is derived from an EMBL/GenBank/DDBJ whole genome shotgun (WGS) entry which is preliminary data.</text>
</comment>
<gene>
    <name evidence="2" type="ORF">GCK72_011695</name>
</gene>
<accession>A0A6A5H8R0</accession>
<proteinExistence type="predicted"/>
<evidence type="ECO:0000313" key="3">
    <source>
        <dbReference type="Proteomes" id="UP000483820"/>
    </source>
</evidence>
<organism evidence="2 3">
    <name type="scientific">Caenorhabditis remanei</name>
    <name type="common">Caenorhabditis vulgaris</name>
    <dbReference type="NCBI Taxonomy" id="31234"/>
    <lineage>
        <taxon>Eukaryota</taxon>
        <taxon>Metazoa</taxon>
        <taxon>Ecdysozoa</taxon>
        <taxon>Nematoda</taxon>
        <taxon>Chromadorea</taxon>
        <taxon>Rhabditida</taxon>
        <taxon>Rhabditina</taxon>
        <taxon>Rhabditomorpha</taxon>
        <taxon>Rhabditoidea</taxon>
        <taxon>Rhabditidae</taxon>
        <taxon>Peloderinae</taxon>
        <taxon>Caenorhabditis</taxon>
    </lineage>
</organism>
<dbReference type="AlphaFoldDB" id="A0A6A5H8R0"/>
<reference evidence="2 3" key="1">
    <citation type="submission" date="2019-12" db="EMBL/GenBank/DDBJ databases">
        <title>Chromosome-level assembly of the Caenorhabditis remanei genome.</title>
        <authorList>
            <person name="Teterina A.A."/>
            <person name="Willis J.H."/>
            <person name="Phillips P.C."/>
        </authorList>
    </citation>
    <scope>NUCLEOTIDE SEQUENCE [LARGE SCALE GENOMIC DNA]</scope>
    <source>
        <strain evidence="2 3">PX506</strain>
        <tissue evidence="2">Whole organism</tissue>
    </source>
</reference>
<sequence length="182" mass="20976">MGCFSLDGIWISMSIVEIWGYHGIQSVSDCRTDAWFTKMENLSQEDFPVNYYRLPINSCNASTNTQEFREEDASEISDGDADLKNLYSSRDEEDDDDIEKLTTRPESRDSKNWSDVYNDDDDQDALEDNGLDSLSDHVEEEKEMMDTESGHGFSSIYTDFEGKIFICLLIFMDFVVLIMKSR</sequence>
<dbReference type="RefSeq" id="XP_053588204.1">
    <property type="nucleotide sequence ID" value="XM_053728627.1"/>
</dbReference>
<name>A0A6A5H8R0_CAERE</name>
<dbReference type="KEGG" id="crq:GCK72_011695"/>